<reference evidence="4" key="1">
    <citation type="journal article" date="2023" name="Commun. Biol.">
        <title>Genome analysis of Parmales, the sister group of diatoms, reveals the evolutionary specialization of diatoms from phago-mixotrophs to photoautotrophs.</title>
        <authorList>
            <person name="Ban H."/>
            <person name="Sato S."/>
            <person name="Yoshikawa S."/>
            <person name="Yamada K."/>
            <person name="Nakamura Y."/>
            <person name="Ichinomiya M."/>
            <person name="Sato N."/>
            <person name="Blanc-Mathieu R."/>
            <person name="Endo H."/>
            <person name="Kuwata A."/>
            <person name="Ogata H."/>
        </authorList>
    </citation>
    <scope>NUCLEOTIDE SEQUENCE [LARGE SCALE GENOMIC DNA]</scope>
    <source>
        <strain evidence="4">NIES 3700</strain>
    </source>
</reference>
<keyword evidence="4" id="KW-1185">Reference proteome</keyword>
<name>A0A9W7DSY8_9STRA</name>
<dbReference type="Proteomes" id="UP001165122">
    <property type="component" value="Unassembled WGS sequence"/>
</dbReference>
<dbReference type="EMBL" id="BRXW01000430">
    <property type="protein sequence ID" value="GMH53928.1"/>
    <property type="molecule type" value="Genomic_DNA"/>
</dbReference>
<dbReference type="Pfam" id="PF14249">
    <property type="entry name" value="Tocopherol_cycl"/>
    <property type="match status" value="2"/>
</dbReference>
<dbReference type="InterPro" id="IPR025893">
    <property type="entry name" value="Tocopherol_cyclase"/>
</dbReference>
<dbReference type="GO" id="GO:0009976">
    <property type="term" value="F:tocopherol cyclase activity"/>
    <property type="evidence" value="ECO:0007669"/>
    <property type="project" value="InterPro"/>
</dbReference>
<evidence type="ECO:0000313" key="3">
    <source>
        <dbReference type="EMBL" id="GMH53928.1"/>
    </source>
</evidence>
<dbReference type="AlphaFoldDB" id="A0A9W7DSY8"/>
<proteinExistence type="predicted"/>
<evidence type="ECO:0000256" key="1">
    <source>
        <dbReference type="SAM" id="MobiDB-lite"/>
    </source>
</evidence>
<dbReference type="PANTHER" id="PTHR35309:SF4">
    <property type="entry name" value="TOCOPHEROL CYCLASE"/>
    <property type="match status" value="1"/>
</dbReference>
<gene>
    <name evidence="3" type="ORF">TrLO_g14782</name>
</gene>
<dbReference type="SUPFAM" id="SSF159245">
    <property type="entry name" value="AttH-like"/>
    <property type="match status" value="1"/>
</dbReference>
<organism evidence="3 4">
    <name type="scientific">Triparma laevis f. longispina</name>
    <dbReference type="NCBI Taxonomy" id="1714387"/>
    <lineage>
        <taxon>Eukaryota</taxon>
        <taxon>Sar</taxon>
        <taxon>Stramenopiles</taxon>
        <taxon>Ochrophyta</taxon>
        <taxon>Bolidophyceae</taxon>
        <taxon>Parmales</taxon>
        <taxon>Triparmaceae</taxon>
        <taxon>Triparma</taxon>
    </lineage>
</organism>
<accession>A0A9W7DSY8</accession>
<dbReference type="PANTHER" id="PTHR35309">
    <property type="match status" value="1"/>
</dbReference>
<keyword evidence="2" id="KW-0732">Signal</keyword>
<feature type="signal peptide" evidence="2">
    <location>
        <begin position="1"/>
        <end position="23"/>
    </location>
</feature>
<sequence>MLGHWTFTLLLAILLLLLPSTLALFVPTPHSHFHYLSSSDPTRPNTQSTHQWFEGWYYRITLPSPNSNLSFVVIVSVEHNPKTTPKPSPSATAVQVMGPGDSYFWQRQNDITKFRSTAPNHLSSLLHSGYYNISQDFMDVKLLGASPGSDPSPPASPANTTDSSRHNFHFNISSIVPTDGWGDSDSPQKSTAGWLAKYSLFDPHWQITMSSGIASGTILFNNETYSFSDAKFYAEKNWGSLFPSKWYWIQTNSFSDNPTHNHSSLSLTAGGGIRKVSLRSRSKTEDLGLVGIHYKNKFYEFVPWTGEMSWEVEPWGRWKFNARTKQNSISYECEVLATCDKPGTTIRAPTQDGLQFFCRDSLEGVVTLSLWELDENNQRLNPIVLNATSSNCGVEVGGDYSHGPVIDVEQLKRIRDDANLALGMSEKEFKAFIDSVSIGKSYKMSYMDKNSWLVYYTKGFDGVGRPTIEQETDLEILSNKQAYLRNELWLLIDNLRFGDASTNDVKKMMDEFLDTIIIPLAK</sequence>
<evidence type="ECO:0000256" key="2">
    <source>
        <dbReference type="SAM" id="SignalP"/>
    </source>
</evidence>
<feature type="chain" id="PRO_5040979043" evidence="2">
    <location>
        <begin position="24"/>
        <end position="522"/>
    </location>
</feature>
<dbReference type="OrthoDB" id="38968at2759"/>
<feature type="region of interest" description="Disordered" evidence="1">
    <location>
        <begin position="144"/>
        <end position="164"/>
    </location>
</feature>
<evidence type="ECO:0000313" key="4">
    <source>
        <dbReference type="Proteomes" id="UP001165122"/>
    </source>
</evidence>
<comment type="caution">
    <text evidence="3">The sequence shown here is derived from an EMBL/GenBank/DDBJ whole genome shotgun (WGS) entry which is preliminary data.</text>
</comment>
<protein>
    <submittedName>
        <fullName evidence="3">Uncharacterized protein</fullName>
    </submittedName>
</protein>